<dbReference type="OMA" id="FLGMSDN"/>
<name>A0A0G4J483_PLABS</name>
<dbReference type="InterPro" id="IPR000639">
    <property type="entry name" value="Epox_hydrolase-like"/>
</dbReference>
<keyword evidence="2" id="KW-0378">Hydrolase</keyword>
<dbReference type="Gene3D" id="3.40.50.1820">
    <property type="entry name" value="alpha/beta hydrolase"/>
    <property type="match status" value="1"/>
</dbReference>
<evidence type="ECO:0000259" key="3">
    <source>
        <dbReference type="Pfam" id="PF12697"/>
    </source>
</evidence>
<accession>A0A0G4J483</accession>
<dbReference type="PANTHER" id="PTHR46118">
    <property type="entry name" value="PROTEIN ABHD11"/>
    <property type="match status" value="1"/>
</dbReference>
<dbReference type="PANTHER" id="PTHR46118:SF4">
    <property type="entry name" value="PROTEIN ABHD11"/>
    <property type="match status" value="1"/>
</dbReference>
<dbReference type="PRINTS" id="PR00412">
    <property type="entry name" value="EPOXHYDRLASE"/>
</dbReference>
<dbReference type="STRING" id="37360.A0A0G4J483"/>
<dbReference type="InterPro" id="IPR000073">
    <property type="entry name" value="AB_hydrolase_1"/>
</dbReference>
<comment type="similarity">
    <text evidence="1">Belongs to the AB hydrolase superfamily.</text>
</comment>
<proteinExistence type="inferred from homology"/>
<evidence type="ECO:0000313" key="4">
    <source>
        <dbReference type="EMBL" id="CEP02448.1"/>
    </source>
</evidence>
<reference evidence="4 5" key="1">
    <citation type="submission" date="2015-02" db="EMBL/GenBank/DDBJ databases">
        <authorList>
            <person name="Chooi Y.-H."/>
        </authorList>
    </citation>
    <scope>NUCLEOTIDE SEQUENCE [LARGE SCALE GENOMIC DNA]</scope>
    <source>
        <strain evidence="4">E3</strain>
    </source>
</reference>
<organism evidence="4 5">
    <name type="scientific">Plasmodiophora brassicae</name>
    <name type="common">Clubroot disease agent</name>
    <dbReference type="NCBI Taxonomy" id="37360"/>
    <lineage>
        <taxon>Eukaryota</taxon>
        <taxon>Sar</taxon>
        <taxon>Rhizaria</taxon>
        <taxon>Endomyxa</taxon>
        <taxon>Phytomyxea</taxon>
        <taxon>Plasmodiophorida</taxon>
        <taxon>Plasmodiophoridae</taxon>
        <taxon>Plasmodiophora</taxon>
    </lineage>
</organism>
<gene>
    <name evidence="4" type="ORF">PBRA_009032</name>
</gene>
<dbReference type="Proteomes" id="UP000039324">
    <property type="component" value="Unassembled WGS sequence"/>
</dbReference>
<dbReference type="AlphaFoldDB" id="A0A0G4J483"/>
<dbReference type="EMBL" id="CDSF01000128">
    <property type="protein sequence ID" value="CEP02448.1"/>
    <property type="molecule type" value="Genomic_DNA"/>
</dbReference>
<sequence length="301" mass="33456">MLRTVGRRRWLSSSAPVPLAYHELATMKDDEFATQRGRRAPLVVLHGLLGSKSNFRSVMQRPELARNRRIVLADLRNHGDSPHAGCMSLHSLASDVSHLIERLELNRVVLMGHSLGGRVAMVAAAQTPDLVAGLVVIDMAPVNYTQSTSSGWRYTPPPECIRRAIASLELESMKSRRDVESVLRERIPHAPTRQFVLQNLVVDESNRVRWRVNLPAIAESVNEAAEPFGWDALPSTPDSLPSLFVGGGQSDYLTEAHHPVIRSKFPTAQFAVVPDAGHWVHSERPEQFARAVGQFLDQHDL</sequence>
<evidence type="ECO:0000256" key="2">
    <source>
        <dbReference type="ARBA" id="ARBA00022801"/>
    </source>
</evidence>
<protein>
    <recommendedName>
        <fullName evidence="3">AB hydrolase-1 domain-containing protein</fullName>
    </recommendedName>
</protein>
<keyword evidence="5" id="KW-1185">Reference proteome</keyword>
<evidence type="ECO:0000313" key="5">
    <source>
        <dbReference type="Proteomes" id="UP000039324"/>
    </source>
</evidence>
<dbReference type="SUPFAM" id="SSF53474">
    <property type="entry name" value="alpha/beta-Hydrolases"/>
    <property type="match status" value="1"/>
</dbReference>
<dbReference type="OrthoDB" id="8119704at2759"/>
<feature type="domain" description="AB hydrolase-1" evidence="3">
    <location>
        <begin position="42"/>
        <end position="291"/>
    </location>
</feature>
<evidence type="ECO:0000256" key="1">
    <source>
        <dbReference type="ARBA" id="ARBA00008645"/>
    </source>
</evidence>
<dbReference type="InterPro" id="IPR029058">
    <property type="entry name" value="AB_hydrolase_fold"/>
</dbReference>
<dbReference type="Pfam" id="PF12697">
    <property type="entry name" value="Abhydrolase_6"/>
    <property type="match status" value="1"/>
</dbReference>
<dbReference type="GO" id="GO:0016787">
    <property type="term" value="F:hydrolase activity"/>
    <property type="evidence" value="ECO:0007669"/>
    <property type="project" value="UniProtKB-KW"/>
</dbReference>